<protein>
    <submittedName>
        <fullName evidence="1">Uncharacterized protein</fullName>
    </submittedName>
</protein>
<accession>A0A5B7FZT0</accession>
<keyword evidence="2" id="KW-1185">Reference proteome</keyword>
<proteinExistence type="predicted"/>
<name>A0A5B7FZT0_PORTR</name>
<gene>
    <name evidence="1" type="ORF">E2C01_044650</name>
</gene>
<reference evidence="1 2" key="1">
    <citation type="submission" date="2019-05" db="EMBL/GenBank/DDBJ databases">
        <title>Another draft genome of Portunus trituberculatus and its Hox gene families provides insights of decapod evolution.</title>
        <authorList>
            <person name="Jeong J.-H."/>
            <person name="Song I."/>
            <person name="Kim S."/>
            <person name="Choi T."/>
            <person name="Kim D."/>
            <person name="Ryu S."/>
            <person name="Kim W."/>
        </authorList>
    </citation>
    <scope>NUCLEOTIDE SEQUENCE [LARGE SCALE GENOMIC DNA]</scope>
    <source>
        <tissue evidence="1">Muscle</tissue>
    </source>
</reference>
<dbReference type="Proteomes" id="UP000324222">
    <property type="component" value="Unassembled WGS sequence"/>
</dbReference>
<dbReference type="EMBL" id="VSRR010009756">
    <property type="protein sequence ID" value="MPC50815.1"/>
    <property type="molecule type" value="Genomic_DNA"/>
</dbReference>
<dbReference type="AlphaFoldDB" id="A0A5B7FZT0"/>
<sequence length="139" mass="15489">MSRVVTSECCPSVEPGQPCVDVQLMDNEGQIRAFLKEVMDWQDQGGRVATGLGSVRSAGTRPAVRWVRSRPCFTPYPQNSGCPAGRNRFQKDGYVQERGRGSVYQPVVFMSLVRGKRRRGWADKVIPPASCVRPLYEAI</sequence>
<evidence type="ECO:0000313" key="1">
    <source>
        <dbReference type="EMBL" id="MPC50815.1"/>
    </source>
</evidence>
<comment type="caution">
    <text evidence="1">The sequence shown here is derived from an EMBL/GenBank/DDBJ whole genome shotgun (WGS) entry which is preliminary data.</text>
</comment>
<organism evidence="1 2">
    <name type="scientific">Portunus trituberculatus</name>
    <name type="common">Swimming crab</name>
    <name type="synonym">Neptunus trituberculatus</name>
    <dbReference type="NCBI Taxonomy" id="210409"/>
    <lineage>
        <taxon>Eukaryota</taxon>
        <taxon>Metazoa</taxon>
        <taxon>Ecdysozoa</taxon>
        <taxon>Arthropoda</taxon>
        <taxon>Crustacea</taxon>
        <taxon>Multicrustacea</taxon>
        <taxon>Malacostraca</taxon>
        <taxon>Eumalacostraca</taxon>
        <taxon>Eucarida</taxon>
        <taxon>Decapoda</taxon>
        <taxon>Pleocyemata</taxon>
        <taxon>Brachyura</taxon>
        <taxon>Eubrachyura</taxon>
        <taxon>Portunoidea</taxon>
        <taxon>Portunidae</taxon>
        <taxon>Portuninae</taxon>
        <taxon>Portunus</taxon>
    </lineage>
</organism>
<evidence type="ECO:0000313" key="2">
    <source>
        <dbReference type="Proteomes" id="UP000324222"/>
    </source>
</evidence>